<evidence type="ECO:0000256" key="1">
    <source>
        <dbReference type="ARBA" id="ARBA00022737"/>
    </source>
</evidence>
<feature type="repeat" description="TPR" evidence="3">
    <location>
        <begin position="845"/>
        <end position="878"/>
    </location>
</feature>
<evidence type="ECO:0000313" key="6">
    <source>
        <dbReference type="Proteomes" id="UP001310594"/>
    </source>
</evidence>
<dbReference type="Pfam" id="PF13181">
    <property type="entry name" value="TPR_8"/>
    <property type="match status" value="1"/>
</dbReference>
<dbReference type="EMBL" id="JAVRQU010000002">
    <property type="protein sequence ID" value="KAK5706829.1"/>
    <property type="molecule type" value="Genomic_DNA"/>
</dbReference>
<accession>A0AAN7WC65</accession>
<dbReference type="PANTHER" id="PTHR14027">
    <property type="entry name" value="RNA POLYMERASE-ASSOCIATED PROTEIN CTR9"/>
    <property type="match status" value="1"/>
</dbReference>
<dbReference type="SMART" id="SM00028">
    <property type="entry name" value="TPR"/>
    <property type="match status" value="6"/>
</dbReference>
<evidence type="ECO:0000256" key="4">
    <source>
        <dbReference type="SAM" id="MobiDB-lite"/>
    </source>
</evidence>
<dbReference type="InterPro" id="IPR011990">
    <property type="entry name" value="TPR-like_helical_dom_sf"/>
</dbReference>
<reference evidence="5" key="1">
    <citation type="submission" date="2023-08" db="EMBL/GenBank/DDBJ databases">
        <title>Black Yeasts Isolated from many extreme environments.</title>
        <authorList>
            <person name="Coleine C."/>
            <person name="Stajich J.E."/>
            <person name="Selbmann L."/>
        </authorList>
    </citation>
    <scope>NUCLEOTIDE SEQUENCE</scope>
    <source>
        <strain evidence="5">CCFEE 5810</strain>
    </source>
</reference>
<dbReference type="Gene3D" id="1.25.40.10">
    <property type="entry name" value="Tetratricopeptide repeat domain"/>
    <property type="match status" value="3"/>
</dbReference>
<dbReference type="PANTHER" id="PTHR14027:SF2">
    <property type="entry name" value="RNA POLYMERASE-ASSOCIATED PROTEIN CTR9 HOMOLOG"/>
    <property type="match status" value="1"/>
</dbReference>
<dbReference type="InterPro" id="IPR031101">
    <property type="entry name" value="Ctr9"/>
</dbReference>
<feature type="compositionally biased region" description="Basic residues" evidence="4">
    <location>
        <begin position="1091"/>
        <end position="1108"/>
    </location>
</feature>
<evidence type="ECO:0000313" key="5">
    <source>
        <dbReference type="EMBL" id="KAK5706829.1"/>
    </source>
</evidence>
<feature type="compositionally biased region" description="Low complexity" evidence="4">
    <location>
        <begin position="1"/>
        <end position="14"/>
    </location>
</feature>
<feature type="compositionally biased region" description="Gly residues" evidence="4">
    <location>
        <begin position="1117"/>
        <end position="1132"/>
    </location>
</feature>
<dbReference type="AlphaFoldDB" id="A0AAN7WC65"/>
<dbReference type="GO" id="GO:0000993">
    <property type="term" value="F:RNA polymerase II complex binding"/>
    <property type="evidence" value="ECO:0007669"/>
    <property type="project" value="TreeGrafter"/>
</dbReference>
<dbReference type="GO" id="GO:0006355">
    <property type="term" value="P:regulation of DNA-templated transcription"/>
    <property type="evidence" value="ECO:0007669"/>
    <property type="project" value="InterPro"/>
</dbReference>
<feature type="region of interest" description="Disordered" evidence="4">
    <location>
        <begin position="1"/>
        <end position="25"/>
    </location>
</feature>
<feature type="region of interest" description="Disordered" evidence="4">
    <location>
        <begin position="1004"/>
        <end position="1249"/>
    </location>
</feature>
<sequence>MAITNGHTNGHTTTMPPSASYTRFSDIPPTIDIPVRGEDTEANEAVNLDLTELMDETDELCDLLENENAAKTYWVTIALAYAKQNKIDIAIDILKKGLSALSKAGDGGQRGREDRLSVLAAICWLYLLKCRRAPRVKPTQPLPEGQPEEKTKDHWLHAATSTLNEASRINPSYPPLFLARGTLYLLRSSLQPSKPLSSSGPDHSERTETLKQAAKCFDDAYKQSSSKNLLAQLGKAKVLFSLTKYSESLAIYQQVLLLAPDLLDPDPRIGIGCCYWALNHKTLARQAWQRSLDLNPDKNIAANILLALSYLDESSSHPTTSKEFADLYKKAMTQHTQTAFKTSSHHALTCATFGSYFLLRKAWPNVERLARRAIEMTDVNAVASDGWYLLARKEHYAADSADGTGDWGKAAEYYGKADLARGGEERGMVAAKFGGAQVKCRQGDRDGGRFRLEKLVASGGGGVGVVGAQKSLEALTLLGVLYAEEVFECQRAGGKEDKSVEVKKAVGLLEQVRVSWKDPKRKVLPDPAVLLNLARLYERDAPERALACLTEVERLELADISEDDERLPDEIGDAEEEKRARRELLSPQLLNNLGALRYEGGKFSEAREDFQIALSACVKMGERDEGVDTDGLVTSISFNLARTYEAEGLGEEAGKIYEGLLGRHPEYVDARARLAFMALQSPDSQVAKKGGEQLKALLDAEPGNLDVRALWAWHLGRVKKRTGNLNEDVEQRVYKETLQRYDKHDRYALVGMGNLHLAVAREMRGGGTDQEKERRSKTYVRAVEFFDKVLALDGTDAWAAQGMGIAVVEDKKDTSAAVQIFSKVRESLTAKSGSGGGGGSGVGAEAVYLNLGHVFGEMRQWKKAVENYEKAVTASAHERRDGKPDPVVLGCLGRVWLMRGRQEKSLECFRTSLDLSRQALELQPENVNARFNVAFVQIQLATMLIPLPEAQKSVQDVEDAIRGLEEAIESFGEIAKGPQPPFPRNDLEARANMGKNTMKRQLGQALEKQVEYERKNASRLEEARRRREEEIRKREAERVRAEDERRKAEAEIKAKREEMDRENQEDIRRRLEDEKRREEADYTTDAETGEKRKRERRVREKRVKRKKKGAEDEGDTDGGVVGEGTDVEGGGKSARRSRATSGTEGTGTGTEGEGGGRRRKKRKLERKGQVGRGSKFKSSEMVEDSDEDDGANGTQGNGTSIAGDDGEMAVDGGDEEEAVSRPARKKAARVLDDDEDEDGEVPMAVDGED</sequence>
<evidence type="ECO:0000256" key="3">
    <source>
        <dbReference type="PROSITE-ProRule" id="PRU00339"/>
    </source>
</evidence>
<keyword evidence="2 3" id="KW-0802">TPR repeat</keyword>
<organism evidence="5 6">
    <name type="scientific">Elasticomyces elasticus</name>
    <dbReference type="NCBI Taxonomy" id="574655"/>
    <lineage>
        <taxon>Eukaryota</taxon>
        <taxon>Fungi</taxon>
        <taxon>Dikarya</taxon>
        <taxon>Ascomycota</taxon>
        <taxon>Pezizomycotina</taxon>
        <taxon>Dothideomycetes</taxon>
        <taxon>Dothideomycetidae</taxon>
        <taxon>Mycosphaerellales</taxon>
        <taxon>Teratosphaeriaceae</taxon>
        <taxon>Elasticomyces</taxon>
    </lineage>
</organism>
<feature type="compositionally biased region" description="Gly residues" evidence="4">
    <location>
        <begin position="1144"/>
        <end position="1153"/>
    </location>
</feature>
<feature type="compositionally biased region" description="Acidic residues" evidence="4">
    <location>
        <begin position="1181"/>
        <end position="1190"/>
    </location>
</feature>
<evidence type="ECO:0000256" key="2">
    <source>
        <dbReference type="ARBA" id="ARBA00022803"/>
    </source>
</evidence>
<proteinExistence type="predicted"/>
<dbReference type="GO" id="GO:0006368">
    <property type="term" value="P:transcription elongation by RNA polymerase II"/>
    <property type="evidence" value="ECO:0007669"/>
    <property type="project" value="TreeGrafter"/>
</dbReference>
<gene>
    <name evidence="5" type="primary">CTR9</name>
    <name evidence="5" type="ORF">LTR97_001821</name>
</gene>
<protein>
    <submittedName>
        <fullName evidence="5">Protein required for normal CLN1 and CLN2 G1 cyclin expression</fullName>
    </submittedName>
</protein>
<dbReference type="SUPFAM" id="SSF48452">
    <property type="entry name" value="TPR-like"/>
    <property type="match status" value="3"/>
</dbReference>
<name>A0AAN7WC65_9PEZI</name>
<keyword evidence="1" id="KW-0677">Repeat</keyword>
<dbReference type="GO" id="GO:0016593">
    <property type="term" value="C:Cdc73/Paf1 complex"/>
    <property type="evidence" value="ECO:0007669"/>
    <property type="project" value="TreeGrafter"/>
</dbReference>
<feature type="compositionally biased region" description="Acidic residues" evidence="4">
    <location>
        <begin position="1204"/>
        <end position="1217"/>
    </location>
</feature>
<feature type="compositionally biased region" description="Basic and acidic residues" evidence="4">
    <location>
        <begin position="1008"/>
        <end position="1080"/>
    </location>
</feature>
<comment type="caution">
    <text evidence="5">The sequence shown here is derived from an EMBL/GenBank/DDBJ whole genome shotgun (WGS) entry which is preliminary data.</text>
</comment>
<dbReference type="Proteomes" id="UP001310594">
    <property type="component" value="Unassembled WGS sequence"/>
</dbReference>
<feature type="compositionally biased region" description="Acidic residues" evidence="4">
    <location>
        <begin position="1232"/>
        <end position="1249"/>
    </location>
</feature>
<dbReference type="InterPro" id="IPR019734">
    <property type="entry name" value="TPR_rpt"/>
</dbReference>
<dbReference type="PROSITE" id="PS50005">
    <property type="entry name" value="TPR"/>
    <property type="match status" value="1"/>
</dbReference>